<sequence length="458" mass="51220">MQWFHRLNVLFIVSVTTIYFVTLLCPGSALPKKKWIDQIAMESEVPAAEDSKSKPGVGLSAEEMMQVSVLPSSPGASYGGYKINPNCRCGISNSEDGNQHPWTAAIFYKYRESPDPDAKSTMILFCTGTLINDRWVLTASRCVQGLNATDLQVWLSEKPVWSDQATKEDQTLKKTVVDNIIIHPDFDPSTLNHEIALLRLADPVRLSAPPTPPILSEEVDVSENLDDVDRKPKKNEEESQSQSETAPQLQFFTPVCLPKYDVIDDSMQKTVIQKKENEKERETEQNDDANENDNENAYISSIKGTVVSWEKKGRTSYSLVENKVPFVNGITKCLEMIQRHSNSSVNLNDNMLCAGDMEHDVKDSCAMDTGSPLVILENGSNSAVKSPQAKDEDTRGHYTLLGISSWLYGCTNLENVSLLYDVIFPNNTAKPQVPGVYTRVERYRDWITHNTLDGVWCA</sequence>
<dbReference type="Gene3D" id="2.40.10.10">
    <property type="entry name" value="Trypsin-like serine proteases"/>
    <property type="match status" value="2"/>
</dbReference>
<dbReference type="InterPro" id="IPR001254">
    <property type="entry name" value="Trypsin_dom"/>
</dbReference>
<feature type="compositionally biased region" description="Basic and acidic residues" evidence="3">
    <location>
        <begin position="273"/>
        <end position="284"/>
    </location>
</feature>
<evidence type="ECO:0000259" key="4">
    <source>
        <dbReference type="PROSITE" id="PS50240"/>
    </source>
</evidence>
<reference evidence="5 6" key="1">
    <citation type="submission" date="2024-08" db="EMBL/GenBank/DDBJ databases">
        <authorList>
            <person name="Cucini C."/>
            <person name="Frati F."/>
        </authorList>
    </citation>
    <scope>NUCLEOTIDE SEQUENCE [LARGE SCALE GENOMIC DNA]</scope>
</reference>
<protein>
    <recommendedName>
        <fullName evidence="4">Peptidase S1 domain-containing protein</fullName>
    </recommendedName>
</protein>
<dbReference type="PROSITE" id="PS50240">
    <property type="entry name" value="TRYPSIN_DOM"/>
    <property type="match status" value="1"/>
</dbReference>
<name>A0ABP1R6E0_9HEXA</name>
<evidence type="ECO:0000313" key="6">
    <source>
        <dbReference type="Proteomes" id="UP001642540"/>
    </source>
</evidence>
<dbReference type="EMBL" id="CAXLJM020000055">
    <property type="protein sequence ID" value="CAL8117662.1"/>
    <property type="molecule type" value="Genomic_DNA"/>
</dbReference>
<dbReference type="InterPro" id="IPR001314">
    <property type="entry name" value="Peptidase_S1A"/>
</dbReference>
<feature type="region of interest" description="Disordered" evidence="3">
    <location>
        <begin position="209"/>
        <end position="247"/>
    </location>
</feature>
<accession>A0ABP1R6E0</accession>
<evidence type="ECO:0000313" key="5">
    <source>
        <dbReference type="EMBL" id="CAL8117662.1"/>
    </source>
</evidence>
<dbReference type="CDD" id="cd00190">
    <property type="entry name" value="Tryp_SPc"/>
    <property type="match status" value="1"/>
</dbReference>
<feature type="compositionally biased region" description="Basic and acidic residues" evidence="3">
    <location>
        <begin position="227"/>
        <end position="237"/>
    </location>
</feature>
<comment type="similarity">
    <text evidence="2">Belongs to the peptidase S1 family. CLIP subfamily.</text>
</comment>
<dbReference type="Proteomes" id="UP001642540">
    <property type="component" value="Unassembled WGS sequence"/>
</dbReference>
<evidence type="ECO:0000256" key="1">
    <source>
        <dbReference type="ARBA" id="ARBA00023157"/>
    </source>
</evidence>
<dbReference type="PRINTS" id="PR00722">
    <property type="entry name" value="CHYMOTRYPSIN"/>
</dbReference>
<organism evidence="5 6">
    <name type="scientific">Orchesella dallaii</name>
    <dbReference type="NCBI Taxonomy" id="48710"/>
    <lineage>
        <taxon>Eukaryota</taxon>
        <taxon>Metazoa</taxon>
        <taxon>Ecdysozoa</taxon>
        <taxon>Arthropoda</taxon>
        <taxon>Hexapoda</taxon>
        <taxon>Collembola</taxon>
        <taxon>Entomobryomorpha</taxon>
        <taxon>Entomobryoidea</taxon>
        <taxon>Orchesellidae</taxon>
        <taxon>Orchesellinae</taxon>
        <taxon>Orchesella</taxon>
    </lineage>
</organism>
<feature type="compositionally biased region" description="Acidic residues" evidence="3">
    <location>
        <begin position="285"/>
        <end position="294"/>
    </location>
</feature>
<evidence type="ECO:0000256" key="3">
    <source>
        <dbReference type="SAM" id="MobiDB-lite"/>
    </source>
</evidence>
<keyword evidence="6" id="KW-1185">Reference proteome</keyword>
<dbReference type="Pfam" id="PF00089">
    <property type="entry name" value="Trypsin"/>
    <property type="match status" value="2"/>
</dbReference>
<dbReference type="SMART" id="SM00020">
    <property type="entry name" value="Tryp_SPc"/>
    <property type="match status" value="1"/>
</dbReference>
<proteinExistence type="inferred from homology"/>
<feature type="region of interest" description="Disordered" evidence="3">
    <location>
        <begin position="272"/>
        <end position="295"/>
    </location>
</feature>
<comment type="caution">
    <text evidence="5">The sequence shown here is derived from an EMBL/GenBank/DDBJ whole genome shotgun (WGS) entry which is preliminary data.</text>
</comment>
<keyword evidence="1" id="KW-1015">Disulfide bond</keyword>
<evidence type="ECO:0000256" key="2">
    <source>
        <dbReference type="ARBA" id="ARBA00024195"/>
    </source>
</evidence>
<dbReference type="PANTHER" id="PTHR24256">
    <property type="entry name" value="TRYPTASE-RELATED"/>
    <property type="match status" value="1"/>
</dbReference>
<feature type="domain" description="Peptidase S1" evidence="4">
    <location>
        <begin position="77"/>
        <end position="452"/>
    </location>
</feature>
<dbReference type="SUPFAM" id="SSF50494">
    <property type="entry name" value="Trypsin-like serine proteases"/>
    <property type="match status" value="1"/>
</dbReference>
<feature type="compositionally biased region" description="Acidic residues" evidence="3">
    <location>
        <begin position="217"/>
        <end position="226"/>
    </location>
</feature>
<dbReference type="InterPro" id="IPR043504">
    <property type="entry name" value="Peptidase_S1_PA_chymotrypsin"/>
</dbReference>
<dbReference type="InterPro" id="IPR051487">
    <property type="entry name" value="Ser/Thr_Proteases_Immune/Dev"/>
</dbReference>
<dbReference type="InterPro" id="IPR009003">
    <property type="entry name" value="Peptidase_S1_PA"/>
</dbReference>
<gene>
    <name evidence="5" type="ORF">ODALV1_LOCUS17800</name>
</gene>